<accession>A0A197JPR4</accession>
<feature type="compositionally biased region" description="Low complexity" evidence="1">
    <location>
        <begin position="60"/>
        <end position="69"/>
    </location>
</feature>
<proteinExistence type="predicted"/>
<keyword evidence="3" id="KW-1185">Reference proteome</keyword>
<feature type="compositionally biased region" description="Gly residues" evidence="1">
    <location>
        <begin position="167"/>
        <end position="177"/>
    </location>
</feature>
<sequence>MPPPAPRADGSPAVVRPGSPLMSTSSSNARGGAIATPSGSKRIKLNRPTDDHPSDAHLQSSSSSSPTFSSRHDHEGLSGSNVEIGLSTSSLRSRSNAGGGSMTDHGNSTSRGHDESRRDSRRGEPSRSRDHGMGTGSNRLTTGHGGGGGGGGGGGRGMSSNAPTERSGGGGGGGGGRRSSKRR</sequence>
<feature type="compositionally biased region" description="Gly residues" evidence="1">
    <location>
        <begin position="143"/>
        <end position="157"/>
    </location>
</feature>
<feature type="compositionally biased region" description="Polar residues" evidence="1">
    <location>
        <begin position="78"/>
        <end position="96"/>
    </location>
</feature>
<evidence type="ECO:0000313" key="3">
    <source>
        <dbReference type="Proteomes" id="UP000078512"/>
    </source>
</evidence>
<protein>
    <submittedName>
        <fullName evidence="2">Uncharacterized protein</fullName>
    </submittedName>
</protein>
<feature type="region of interest" description="Disordered" evidence="1">
    <location>
        <begin position="1"/>
        <end position="183"/>
    </location>
</feature>
<evidence type="ECO:0000256" key="1">
    <source>
        <dbReference type="SAM" id="MobiDB-lite"/>
    </source>
</evidence>
<reference evidence="2 3" key="1">
    <citation type="submission" date="2016-05" db="EMBL/GenBank/DDBJ databases">
        <title>Genome sequencing reveals origins of a unique bacterial endosymbiosis in the earliest lineages of terrestrial Fungi.</title>
        <authorList>
            <consortium name="DOE Joint Genome Institute"/>
            <person name="Uehling J."/>
            <person name="Gryganskyi A."/>
            <person name="Hameed K."/>
            <person name="Tschaplinski T."/>
            <person name="Misztal P."/>
            <person name="Wu S."/>
            <person name="Desiro A."/>
            <person name="Vande Pol N."/>
            <person name="Du Z.-Y."/>
            <person name="Zienkiewicz A."/>
            <person name="Zienkiewicz K."/>
            <person name="Morin E."/>
            <person name="Tisserant E."/>
            <person name="Splivallo R."/>
            <person name="Hainaut M."/>
            <person name="Henrissat B."/>
            <person name="Ohm R."/>
            <person name="Kuo A."/>
            <person name="Yan J."/>
            <person name="Lipzen A."/>
            <person name="Nolan M."/>
            <person name="Labutti K."/>
            <person name="Barry K."/>
            <person name="Goldstein A."/>
            <person name="Labbe J."/>
            <person name="Schadt C."/>
            <person name="Tuskan G."/>
            <person name="Grigoriev I."/>
            <person name="Martin F."/>
            <person name="Vilgalys R."/>
            <person name="Bonito G."/>
        </authorList>
    </citation>
    <scope>NUCLEOTIDE SEQUENCE [LARGE SCALE GENOMIC DNA]</scope>
    <source>
        <strain evidence="2 3">AG-77</strain>
    </source>
</reference>
<dbReference type="AlphaFoldDB" id="A0A197JPR4"/>
<feature type="compositionally biased region" description="Basic and acidic residues" evidence="1">
    <location>
        <begin position="111"/>
        <end position="132"/>
    </location>
</feature>
<dbReference type="Proteomes" id="UP000078512">
    <property type="component" value="Unassembled WGS sequence"/>
</dbReference>
<dbReference type="OrthoDB" id="10580841at2759"/>
<dbReference type="EMBL" id="KV442059">
    <property type="protein sequence ID" value="OAQ27252.1"/>
    <property type="molecule type" value="Genomic_DNA"/>
</dbReference>
<gene>
    <name evidence="2" type="ORF">K457DRAFT_643043</name>
</gene>
<evidence type="ECO:0000313" key="2">
    <source>
        <dbReference type="EMBL" id="OAQ27252.1"/>
    </source>
</evidence>
<organism evidence="2 3">
    <name type="scientific">Linnemannia elongata AG-77</name>
    <dbReference type="NCBI Taxonomy" id="1314771"/>
    <lineage>
        <taxon>Eukaryota</taxon>
        <taxon>Fungi</taxon>
        <taxon>Fungi incertae sedis</taxon>
        <taxon>Mucoromycota</taxon>
        <taxon>Mortierellomycotina</taxon>
        <taxon>Mortierellomycetes</taxon>
        <taxon>Mortierellales</taxon>
        <taxon>Mortierellaceae</taxon>
        <taxon>Linnemannia</taxon>
    </lineage>
</organism>
<name>A0A197JPR4_9FUNG</name>